<dbReference type="PATRIC" id="fig|1434109.4.peg.556"/>
<accession>A0A0E3QGL4</accession>
<dbReference type="RefSeq" id="WP_011305576.1">
    <property type="nucleotide sequence ID" value="NZ_CP009526.1"/>
</dbReference>
<evidence type="ECO:0000313" key="2">
    <source>
        <dbReference type="EMBL" id="AKB49714.1"/>
    </source>
</evidence>
<dbReference type="EMBL" id="CP009526">
    <property type="protein sequence ID" value="AKB49714.1"/>
    <property type="molecule type" value="Genomic_DNA"/>
</dbReference>
<feature type="region of interest" description="Disordered" evidence="1">
    <location>
        <begin position="140"/>
        <end position="217"/>
    </location>
</feature>
<dbReference type="AlphaFoldDB" id="A0A0E3QGL4"/>
<dbReference type="KEGG" id="mbw:MSBRW_0461"/>
<proteinExistence type="predicted"/>
<protein>
    <recommendedName>
        <fullName evidence="4">S-layer family duplication domain-containing protein</fullName>
    </recommendedName>
</protein>
<organism evidence="2 3">
    <name type="scientific">Methanosarcina barkeri str. Wiesmoor</name>
    <dbReference type="NCBI Taxonomy" id="1434109"/>
    <lineage>
        <taxon>Archaea</taxon>
        <taxon>Methanobacteriati</taxon>
        <taxon>Methanobacteriota</taxon>
        <taxon>Stenosarchaea group</taxon>
        <taxon>Methanomicrobia</taxon>
        <taxon>Methanosarcinales</taxon>
        <taxon>Methanosarcinaceae</taxon>
        <taxon>Methanosarcina</taxon>
    </lineage>
</organism>
<dbReference type="HOGENOM" id="CLU_093721_0_0_2"/>
<reference evidence="2 3" key="1">
    <citation type="submission" date="2014-07" db="EMBL/GenBank/DDBJ databases">
        <title>Methanogenic archaea and the global carbon cycle.</title>
        <authorList>
            <person name="Henriksen J.R."/>
            <person name="Luke J."/>
            <person name="Reinhart S."/>
            <person name="Benedict M.N."/>
            <person name="Youngblut N.D."/>
            <person name="Metcalf M.E."/>
            <person name="Whitaker R.J."/>
            <person name="Metcalf W.W."/>
        </authorList>
    </citation>
    <scope>NUCLEOTIDE SEQUENCE [LARGE SCALE GENOMIC DNA]</scope>
    <source>
        <strain evidence="2 3">Wiesmoor</strain>
    </source>
</reference>
<gene>
    <name evidence="2" type="ORF">MSBRW_0461</name>
</gene>
<evidence type="ECO:0000313" key="3">
    <source>
        <dbReference type="Proteomes" id="UP000033038"/>
    </source>
</evidence>
<evidence type="ECO:0008006" key="4">
    <source>
        <dbReference type="Google" id="ProtNLM"/>
    </source>
</evidence>
<feature type="compositionally biased region" description="Polar residues" evidence="1">
    <location>
        <begin position="206"/>
        <end position="217"/>
    </location>
</feature>
<name>A0A0E3QGL4_METBA</name>
<sequence>MKRLNLFSILFTLILLLLVPNLAAASFIAEAAEIPYQINSSDRIVIGTVSRVDMFRDHMIATIKVNEWLYNSLPTKTIKVRSGIGTNVAMSTEPNFIQNESVLLMLNDINLDQQLFHVAIGDPGKHPISDRDAVIDELKALGKWPEENQNENKTNETEEIENIEPIDKQEENQTENKTNEIKTNETKTNEAEITENTRTTGEQEEGSNQAQKSNTTPFMSPINAIAVIFGAVRYLKRKN</sequence>
<dbReference type="Proteomes" id="UP000033038">
    <property type="component" value="Chromosome"/>
</dbReference>
<evidence type="ECO:0000256" key="1">
    <source>
        <dbReference type="SAM" id="MobiDB-lite"/>
    </source>
</evidence>
<feature type="compositionally biased region" description="Basic and acidic residues" evidence="1">
    <location>
        <begin position="177"/>
        <end position="190"/>
    </location>
</feature>
<dbReference type="GeneID" id="24821870"/>